<sequence length="65" mass="7369">MDFIPRALHAMASNVDALILYGTKEALHFLTEWAPRENPGVQVLIYRTNVILYLTNVVEVARTIV</sequence>
<name>A0A6J5XRS6_PRUAR</name>
<protein>
    <submittedName>
        <fullName evidence="1">Uncharacterized protein</fullName>
    </submittedName>
</protein>
<reference evidence="2" key="1">
    <citation type="journal article" date="2020" name="Genome Biol.">
        <title>Gamete binning: chromosome-level and haplotype-resolved genome assembly enabled by high-throughput single-cell sequencing of gamete genomes.</title>
        <authorList>
            <person name="Campoy J.A."/>
            <person name="Sun H."/>
            <person name="Goel M."/>
            <person name="Jiao W.-B."/>
            <person name="Folz-Donahue K."/>
            <person name="Wang N."/>
            <person name="Rubio M."/>
            <person name="Liu C."/>
            <person name="Kukat C."/>
            <person name="Ruiz D."/>
            <person name="Huettel B."/>
            <person name="Schneeberger K."/>
        </authorList>
    </citation>
    <scope>NUCLEOTIDE SEQUENCE [LARGE SCALE GENOMIC DNA]</scope>
    <source>
        <strain evidence="2">cv. Rojo Pasion</strain>
    </source>
</reference>
<accession>A0A6J5XRS6</accession>
<organism evidence="1 2">
    <name type="scientific">Prunus armeniaca</name>
    <name type="common">Apricot</name>
    <name type="synonym">Armeniaca vulgaris</name>
    <dbReference type="NCBI Taxonomy" id="36596"/>
    <lineage>
        <taxon>Eukaryota</taxon>
        <taxon>Viridiplantae</taxon>
        <taxon>Streptophyta</taxon>
        <taxon>Embryophyta</taxon>
        <taxon>Tracheophyta</taxon>
        <taxon>Spermatophyta</taxon>
        <taxon>Magnoliopsida</taxon>
        <taxon>eudicotyledons</taxon>
        <taxon>Gunneridae</taxon>
        <taxon>Pentapetalae</taxon>
        <taxon>rosids</taxon>
        <taxon>fabids</taxon>
        <taxon>Rosales</taxon>
        <taxon>Rosaceae</taxon>
        <taxon>Amygdaloideae</taxon>
        <taxon>Amygdaleae</taxon>
        <taxon>Prunus</taxon>
    </lineage>
</organism>
<dbReference type="AlphaFoldDB" id="A0A6J5XRS6"/>
<proteinExistence type="predicted"/>
<keyword evidence="2" id="KW-1185">Reference proteome</keyword>
<dbReference type="Proteomes" id="UP000507245">
    <property type="component" value="Unassembled WGS sequence"/>
</dbReference>
<dbReference type="EMBL" id="CAEKKB010000007">
    <property type="protein sequence ID" value="CAB4316450.1"/>
    <property type="molecule type" value="Genomic_DNA"/>
</dbReference>
<evidence type="ECO:0000313" key="2">
    <source>
        <dbReference type="Proteomes" id="UP000507245"/>
    </source>
</evidence>
<evidence type="ECO:0000313" key="1">
    <source>
        <dbReference type="EMBL" id="CAB4316450.1"/>
    </source>
</evidence>
<gene>
    <name evidence="1" type="ORF">ORAREDHAP_LOCUS41946</name>
</gene>